<dbReference type="CDD" id="cd00564">
    <property type="entry name" value="TMP_TenI"/>
    <property type="match status" value="1"/>
</dbReference>
<evidence type="ECO:0000256" key="6">
    <source>
        <dbReference type="ARBA" id="ARBA00047334"/>
    </source>
</evidence>
<evidence type="ECO:0000256" key="11">
    <source>
        <dbReference type="RuleBase" id="RU004253"/>
    </source>
</evidence>
<dbReference type="SUPFAM" id="SSF51391">
    <property type="entry name" value="Thiamin phosphate synthase"/>
    <property type="match status" value="1"/>
</dbReference>
<feature type="binding site" evidence="9">
    <location>
        <position position="133"/>
    </location>
    <ligand>
        <name>4-amino-2-methyl-5-(diphosphooxymethyl)pyrimidine</name>
        <dbReference type="ChEBI" id="CHEBI:57841"/>
    </ligand>
</feature>
<evidence type="ECO:0000256" key="9">
    <source>
        <dbReference type="HAMAP-Rule" id="MF_00097"/>
    </source>
</evidence>
<feature type="binding site" evidence="9">
    <location>
        <position position="104"/>
    </location>
    <ligand>
        <name>4-amino-2-methyl-5-(diphosphooxymethyl)pyrimidine</name>
        <dbReference type="ChEBI" id="CHEBI:57841"/>
    </ligand>
</feature>
<evidence type="ECO:0000256" key="1">
    <source>
        <dbReference type="ARBA" id="ARBA00005165"/>
    </source>
</evidence>
<dbReference type="NCBIfam" id="NF000736">
    <property type="entry name" value="PRK00043.2-3"/>
    <property type="match status" value="1"/>
</dbReference>
<comment type="catalytic activity">
    <reaction evidence="6 9 10">
        <text>4-methyl-5-(2-phosphooxyethyl)-thiazole + 4-amino-2-methyl-5-(diphosphooxymethyl)pyrimidine + H(+) = thiamine phosphate + diphosphate</text>
        <dbReference type="Rhea" id="RHEA:22328"/>
        <dbReference type="ChEBI" id="CHEBI:15378"/>
        <dbReference type="ChEBI" id="CHEBI:33019"/>
        <dbReference type="ChEBI" id="CHEBI:37575"/>
        <dbReference type="ChEBI" id="CHEBI:57841"/>
        <dbReference type="ChEBI" id="CHEBI:58296"/>
        <dbReference type="EC" id="2.5.1.3"/>
    </reaction>
</comment>
<feature type="binding site" evidence="9">
    <location>
        <begin position="130"/>
        <end position="132"/>
    </location>
    <ligand>
        <name>2-[(2R,5Z)-2-carboxy-4-methylthiazol-5(2H)-ylidene]ethyl phosphate</name>
        <dbReference type="ChEBI" id="CHEBI:62899"/>
    </ligand>
</feature>
<dbReference type="Pfam" id="PF02581">
    <property type="entry name" value="TMP-TENI"/>
    <property type="match status" value="1"/>
</dbReference>
<comment type="pathway">
    <text evidence="1 9 11">Cofactor biosynthesis; thiamine diphosphate biosynthesis; thiamine phosphate from 4-amino-2-methyl-5-diphosphomethylpyrimidine and 4-methyl-5-(2-phosphoethyl)-thiazole: step 1/1.</text>
</comment>
<dbReference type="HAMAP" id="MF_00097">
    <property type="entry name" value="TMP_synthase"/>
    <property type="match status" value="1"/>
</dbReference>
<dbReference type="GO" id="GO:0004789">
    <property type="term" value="F:thiamine-phosphate diphosphorylase activity"/>
    <property type="evidence" value="ECO:0007669"/>
    <property type="project" value="UniProtKB-UniRule"/>
</dbReference>
<dbReference type="GO" id="GO:0005737">
    <property type="term" value="C:cytoplasm"/>
    <property type="evidence" value="ECO:0007669"/>
    <property type="project" value="TreeGrafter"/>
</dbReference>
<keyword evidence="4 9" id="KW-0460">Magnesium</keyword>
<comment type="similarity">
    <text evidence="9 10">Belongs to the thiamine-phosphate synthase family.</text>
</comment>
<comment type="catalytic activity">
    <reaction evidence="7 9 10">
        <text>2-(2-carboxy-4-methylthiazol-5-yl)ethyl phosphate + 4-amino-2-methyl-5-(diphosphooxymethyl)pyrimidine + 2 H(+) = thiamine phosphate + CO2 + diphosphate</text>
        <dbReference type="Rhea" id="RHEA:47848"/>
        <dbReference type="ChEBI" id="CHEBI:15378"/>
        <dbReference type="ChEBI" id="CHEBI:16526"/>
        <dbReference type="ChEBI" id="CHEBI:33019"/>
        <dbReference type="ChEBI" id="CHEBI:37575"/>
        <dbReference type="ChEBI" id="CHEBI:57841"/>
        <dbReference type="ChEBI" id="CHEBI:62890"/>
        <dbReference type="EC" id="2.5.1.3"/>
    </reaction>
</comment>
<dbReference type="GO" id="GO:0000287">
    <property type="term" value="F:magnesium ion binding"/>
    <property type="evidence" value="ECO:0007669"/>
    <property type="project" value="UniProtKB-UniRule"/>
</dbReference>
<comment type="caution">
    <text evidence="9">Lacks conserved residue(s) required for the propagation of feature annotation.</text>
</comment>
<dbReference type="EMBL" id="AMZN01000138">
    <property type="protein sequence ID" value="ELR68164.1"/>
    <property type="molecule type" value="Genomic_DNA"/>
</dbReference>
<evidence type="ECO:0000256" key="7">
    <source>
        <dbReference type="ARBA" id="ARBA00047851"/>
    </source>
</evidence>
<feature type="binding site" evidence="9">
    <location>
        <position position="166"/>
    </location>
    <ligand>
        <name>2-[(2R,5Z)-2-carboxy-4-methylthiazol-5(2H)-ylidene]ethyl phosphate</name>
        <dbReference type="ChEBI" id="CHEBI:62899"/>
    </ligand>
</feature>
<dbReference type="RefSeq" id="WP_009583614.1">
    <property type="nucleotide sequence ID" value="NZ_AMZN01000138.1"/>
</dbReference>
<dbReference type="NCBIfam" id="TIGR00693">
    <property type="entry name" value="thiE"/>
    <property type="match status" value="1"/>
</dbReference>
<dbReference type="PANTHER" id="PTHR20857">
    <property type="entry name" value="THIAMINE-PHOSPHATE PYROPHOSPHORYLASE"/>
    <property type="match status" value="1"/>
</dbReference>
<protein>
    <recommendedName>
        <fullName evidence="9">Thiamine-phosphate synthase</fullName>
        <shortName evidence="9">TP synthase</shortName>
        <shortName evidence="9">TPS</shortName>
        <ecNumber evidence="9">2.5.1.3</ecNumber>
    </recommendedName>
    <alternativeName>
        <fullName evidence="9">Thiamine-phosphate pyrophosphorylase</fullName>
        <shortName evidence="9">TMP pyrophosphorylase</shortName>
        <shortName evidence="9">TMP-PPase</shortName>
    </alternativeName>
</protein>
<evidence type="ECO:0000256" key="2">
    <source>
        <dbReference type="ARBA" id="ARBA00022679"/>
    </source>
</evidence>
<dbReference type="GO" id="GO:0009228">
    <property type="term" value="P:thiamine biosynthetic process"/>
    <property type="evidence" value="ECO:0007669"/>
    <property type="project" value="UniProtKB-KW"/>
</dbReference>
<evidence type="ECO:0000256" key="8">
    <source>
        <dbReference type="ARBA" id="ARBA00047883"/>
    </source>
</evidence>
<dbReference type="InterPro" id="IPR013785">
    <property type="entry name" value="Aldolase_TIM"/>
</dbReference>
<reference evidence="13 14" key="1">
    <citation type="submission" date="2012-12" db="EMBL/GenBank/DDBJ databases">
        <title>Genome assembly of Fulvivirga imtechensis AK7.</title>
        <authorList>
            <person name="Nupur N."/>
            <person name="Khatri I."/>
            <person name="Kumar R."/>
            <person name="Subramanian S."/>
            <person name="Pinnaka A."/>
        </authorList>
    </citation>
    <scope>NUCLEOTIDE SEQUENCE [LARGE SCALE GENOMIC DNA]</scope>
    <source>
        <strain evidence="13 14">AK7</strain>
    </source>
</reference>
<dbReference type="InterPro" id="IPR022998">
    <property type="entry name" value="ThiamineP_synth_TenI"/>
</dbReference>
<organism evidence="13 14">
    <name type="scientific">Fulvivirga imtechensis AK7</name>
    <dbReference type="NCBI Taxonomy" id="1237149"/>
    <lineage>
        <taxon>Bacteria</taxon>
        <taxon>Pseudomonadati</taxon>
        <taxon>Bacteroidota</taxon>
        <taxon>Cytophagia</taxon>
        <taxon>Cytophagales</taxon>
        <taxon>Fulvivirgaceae</taxon>
        <taxon>Fulvivirga</taxon>
    </lineage>
</organism>
<evidence type="ECO:0000313" key="14">
    <source>
        <dbReference type="Proteomes" id="UP000011135"/>
    </source>
</evidence>
<feature type="binding site" evidence="9">
    <location>
        <position position="65"/>
    </location>
    <ligand>
        <name>4-amino-2-methyl-5-(diphosphooxymethyl)pyrimidine</name>
        <dbReference type="ChEBI" id="CHEBI:57841"/>
    </ligand>
</feature>
<keyword evidence="2 9" id="KW-0808">Transferase</keyword>
<comment type="catalytic activity">
    <reaction evidence="8 9 10">
        <text>2-[(2R,5Z)-2-carboxy-4-methylthiazol-5(2H)-ylidene]ethyl phosphate + 4-amino-2-methyl-5-(diphosphooxymethyl)pyrimidine + 2 H(+) = thiamine phosphate + CO2 + diphosphate</text>
        <dbReference type="Rhea" id="RHEA:47844"/>
        <dbReference type="ChEBI" id="CHEBI:15378"/>
        <dbReference type="ChEBI" id="CHEBI:16526"/>
        <dbReference type="ChEBI" id="CHEBI:33019"/>
        <dbReference type="ChEBI" id="CHEBI:37575"/>
        <dbReference type="ChEBI" id="CHEBI:57841"/>
        <dbReference type="ChEBI" id="CHEBI:62899"/>
        <dbReference type="EC" id="2.5.1.3"/>
    </reaction>
</comment>
<feature type="binding site" evidence="9">
    <location>
        <position position="66"/>
    </location>
    <ligand>
        <name>Mg(2+)</name>
        <dbReference type="ChEBI" id="CHEBI:18420"/>
    </ligand>
</feature>
<evidence type="ECO:0000256" key="5">
    <source>
        <dbReference type="ARBA" id="ARBA00022977"/>
    </source>
</evidence>
<dbReference type="OrthoDB" id="9812206at2"/>
<dbReference type="STRING" id="1237149.C900_00692"/>
<comment type="function">
    <text evidence="9">Condenses 4-methyl-5-(beta-hydroxyethyl)thiazole monophosphate (THZ-P) and 2-methyl-4-amino-5-hydroxymethyl pyrimidine pyrophosphate (HMP-PP) to form thiamine monophosphate (TMP).</text>
</comment>
<dbReference type="UniPathway" id="UPA00060">
    <property type="reaction ID" value="UER00141"/>
</dbReference>
<evidence type="ECO:0000313" key="13">
    <source>
        <dbReference type="EMBL" id="ELR68164.1"/>
    </source>
</evidence>
<evidence type="ECO:0000256" key="3">
    <source>
        <dbReference type="ARBA" id="ARBA00022723"/>
    </source>
</evidence>
<dbReference type="EC" id="2.5.1.3" evidence="9"/>
<feature type="binding site" evidence="9">
    <location>
        <begin position="33"/>
        <end position="37"/>
    </location>
    <ligand>
        <name>4-amino-2-methyl-5-(diphosphooxymethyl)pyrimidine</name>
        <dbReference type="ChEBI" id="CHEBI:57841"/>
    </ligand>
</feature>
<evidence type="ECO:0000256" key="10">
    <source>
        <dbReference type="RuleBase" id="RU003826"/>
    </source>
</evidence>
<dbReference type="AlphaFoldDB" id="L8JKY7"/>
<dbReference type="GO" id="GO:0009229">
    <property type="term" value="P:thiamine diphosphate biosynthetic process"/>
    <property type="evidence" value="ECO:0007669"/>
    <property type="project" value="UniProtKB-UniRule"/>
</dbReference>
<name>L8JKY7_9BACT</name>
<keyword evidence="14" id="KW-1185">Reference proteome</keyword>
<dbReference type="Proteomes" id="UP000011135">
    <property type="component" value="Unassembled WGS sequence"/>
</dbReference>
<keyword evidence="5 9" id="KW-0784">Thiamine biosynthesis</keyword>
<feature type="domain" description="Thiamine phosphate synthase/TenI" evidence="12">
    <location>
        <begin position="6"/>
        <end position="188"/>
    </location>
</feature>
<gene>
    <name evidence="9" type="primary">thiE</name>
    <name evidence="13" type="ORF">C900_00692</name>
</gene>
<dbReference type="eggNOG" id="COG0352">
    <property type="taxonomic scope" value="Bacteria"/>
</dbReference>
<proteinExistence type="inferred from homology"/>
<dbReference type="Gene3D" id="3.20.20.70">
    <property type="entry name" value="Aldolase class I"/>
    <property type="match status" value="1"/>
</dbReference>
<comment type="cofactor">
    <cofactor evidence="9">
        <name>Mg(2+)</name>
        <dbReference type="ChEBI" id="CHEBI:18420"/>
    </cofactor>
    <text evidence="9">Binds 1 Mg(2+) ion per subunit.</text>
</comment>
<dbReference type="InterPro" id="IPR034291">
    <property type="entry name" value="TMP_synthase"/>
</dbReference>
<dbReference type="InterPro" id="IPR036206">
    <property type="entry name" value="ThiamineP_synth_sf"/>
</dbReference>
<evidence type="ECO:0000256" key="4">
    <source>
        <dbReference type="ARBA" id="ARBA00022842"/>
    </source>
</evidence>
<evidence type="ECO:0000259" key="12">
    <source>
        <dbReference type="Pfam" id="PF02581"/>
    </source>
</evidence>
<feature type="binding site" evidence="9">
    <location>
        <position position="85"/>
    </location>
    <ligand>
        <name>Mg(2+)</name>
        <dbReference type="ChEBI" id="CHEBI:18420"/>
    </ligand>
</feature>
<keyword evidence="3 9" id="KW-0479">Metal-binding</keyword>
<accession>L8JKY7</accession>
<sequence>MIEKLQFITQQNEKFTHLTAMEAALKAGVKWVQLRVKDQSADVVTDHAFKAMQLCDEYGAKLIINDYPLIAKETGAAGVHLGKDDVTVDQARKILGPDKIIGGTANTVQDIIGHERNGADYIGLGPFRFTTTKKKLSPVLGLEGYRQILKECTKRGIRVPIIAIGGIEIIDIPSLLGAGVYGIAASSLIIRNDISNTIKTINEILKVEKHYA</sequence>
<dbReference type="PANTHER" id="PTHR20857:SF15">
    <property type="entry name" value="THIAMINE-PHOSPHATE SYNTHASE"/>
    <property type="match status" value="1"/>
</dbReference>
<dbReference type="PATRIC" id="fig|1237149.3.peg.5762"/>
<comment type="caution">
    <text evidence="13">The sequence shown here is derived from an EMBL/GenBank/DDBJ whole genome shotgun (WGS) entry which is preliminary data.</text>
</comment>